<accession>A0A6N2VUK8</accession>
<gene>
    <name evidence="3" type="primary">yvaM</name>
    <name evidence="3" type="ORF">ACLFYP115_02797</name>
</gene>
<dbReference type="GO" id="GO:0016020">
    <property type="term" value="C:membrane"/>
    <property type="evidence" value="ECO:0007669"/>
    <property type="project" value="TreeGrafter"/>
</dbReference>
<sequence>MFVQLNSIKMYYKRYGSGRPLILLHGNGEDHTIFREVIKPLSKNFTLYLPDARGHGRSSGTEEFHYVDMASDMLQFIKKLRIESPAFYGFSDGGIVGLLLASRRPGLLSHLIISGANINPGGLKAELRIPLKISYFWSRDPKVKLMLTEPHISRSQLRAIRAKTLVLAGGRDLVKESQTREIARLIPRARLRILKGESHESYVVHNKTLAEIIEHELLR</sequence>
<organism evidence="3">
    <name type="scientific">Anaerostipes caccae</name>
    <dbReference type="NCBI Taxonomy" id="105841"/>
    <lineage>
        <taxon>Bacteria</taxon>
        <taxon>Bacillati</taxon>
        <taxon>Bacillota</taxon>
        <taxon>Clostridia</taxon>
        <taxon>Lachnospirales</taxon>
        <taxon>Lachnospiraceae</taxon>
        <taxon>Anaerostipes</taxon>
    </lineage>
</organism>
<proteinExistence type="predicted"/>
<evidence type="ECO:0000259" key="2">
    <source>
        <dbReference type="Pfam" id="PF00561"/>
    </source>
</evidence>
<dbReference type="GO" id="GO:0016787">
    <property type="term" value="F:hydrolase activity"/>
    <property type="evidence" value="ECO:0007669"/>
    <property type="project" value="UniProtKB-KW"/>
</dbReference>
<dbReference type="InterPro" id="IPR000073">
    <property type="entry name" value="AB_hydrolase_1"/>
</dbReference>
<name>A0A6N2VUK8_9FIRM</name>
<dbReference type="GeneID" id="69469949"/>
<dbReference type="AlphaFoldDB" id="A0A6N2VUK8"/>
<dbReference type="InterPro" id="IPR029058">
    <property type="entry name" value="AB_hydrolase_fold"/>
</dbReference>
<dbReference type="SUPFAM" id="SSF53474">
    <property type="entry name" value="alpha/beta-Hydrolases"/>
    <property type="match status" value="1"/>
</dbReference>
<dbReference type="PANTHER" id="PTHR43798:SF31">
    <property type="entry name" value="AB HYDROLASE SUPERFAMILY PROTEIN YCLE"/>
    <property type="match status" value="1"/>
</dbReference>
<feature type="domain" description="AB hydrolase-1" evidence="2">
    <location>
        <begin position="20"/>
        <end position="121"/>
    </location>
</feature>
<dbReference type="EMBL" id="CACRSQ010000007">
    <property type="protein sequence ID" value="VYT33748.1"/>
    <property type="molecule type" value="Genomic_DNA"/>
</dbReference>
<protein>
    <submittedName>
        <fullName evidence="3">AB hydrolase superfamily protein YvaM</fullName>
        <ecNumber evidence="3">3.-.-.-</ecNumber>
    </submittedName>
</protein>
<dbReference type="EC" id="3.-.-.-" evidence="3"/>
<dbReference type="InterPro" id="IPR050266">
    <property type="entry name" value="AB_hydrolase_sf"/>
</dbReference>
<dbReference type="PANTHER" id="PTHR43798">
    <property type="entry name" value="MONOACYLGLYCEROL LIPASE"/>
    <property type="match status" value="1"/>
</dbReference>
<dbReference type="Gene3D" id="3.40.50.1820">
    <property type="entry name" value="alpha/beta hydrolase"/>
    <property type="match status" value="1"/>
</dbReference>
<dbReference type="Pfam" id="PF00561">
    <property type="entry name" value="Abhydrolase_1"/>
    <property type="match status" value="1"/>
</dbReference>
<dbReference type="RefSeq" id="WP_006566586.1">
    <property type="nucleotide sequence ID" value="NZ_BAABRZ010000002.1"/>
</dbReference>
<evidence type="ECO:0000313" key="3">
    <source>
        <dbReference type="EMBL" id="VYT33748.1"/>
    </source>
</evidence>
<evidence type="ECO:0000256" key="1">
    <source>
        <dbReference type="ARBA" id="ARBA00022801"/>
    </source>
</evidence>
<keyword evidence="1 3" id="KW-0378">Hydrolase</keyword>
<reference evidence="3" key="1">
    <citation type="submission" date="2019-11" db="EMBL/GenBank/DDBJ databases">
        <authorList>
            <person name="Feng L."/>
        </authorList>
    </citation>
    <scope>NUCLEOTIDE SEQUENCE</scope>
    <source>
        <strain evidence="3">AcaccaeLFYP115</strain>
    </source>
</reference>